<evidence type="ECO:0000313" key="1">
    <source>
        <dbReference type="EMBL" id="PCF54560.1"/>
    </source>
</evidence>
<dbReference type="Proteomes" id="UP000218335">
    <property type="component" value="Unassembled WGS sequence"/>
</dbReference>
<organism evidence="1 2">
    <name type="scientific">Staphylococcus delphini</name>
    <dbReference type="NCBI Taxonomy" id="53344"/>
    <lineage>
        <taxon>Bacteria</taxon>
        <taxon>Bacillati</taxon>
        <taxon>Bacillota</taxon>
        <taxon>Bacilli</taxon>
        <taxon>Bacillales</taxon>
        <taxon>Staphylococcaceae</taxon>
        <taxon>Staphylococcus</taxon>
        <taxon>Staphylococcus intermedius group</taxon>
    </lineage>
</organism>
<dbReference type="RefSeq" id="WP_096593157.1">
    <property type="nucleotide sequence ID" value="NZ_MWRM01000001.1"/>
</dbReference>
<reference evidence="1 2" key="1">
    <citation type="journal article" date="2017" name="PLoS ONE">
        <title>Development of a real-time PCR for detection of Staphylococcus pseudintermedius using a novel automated comparison of whole-genome sequences.</title>
        <authorList>
            <person name="Verstappen K.M."/>
            <person name="Huijbregts L."/>
            <person name="Spaninks M."/>
            <person name="Wagenaar J.A."/>
            <person name="Fluit A.C."/>
            <person name="Duim B."/>
        </authorList>
    </citation>
    <scope>NUCLEOTIDE SEQUENCE [LARGE SCALE GENOMIC DNA]</scope>
    <source>
        <strain evidence="1 2">215070706401-1</strain>
    </source>
</reference>
<sequence>MQLEKSGKNWRFRVFYIDENGIRKSLSKSRVNTKAEANPPSIEIENAFNKGVIENQNYLLD</sequence>
<protein>
    <submittedName>
        <fullName evidence="1">Uncharacterized protein</fullName>
    </submittedName>
</protein>
<gene>
    <name evidence="1" type="ORF">B5C08_08785</name>
</gene>
<name>A0A2A4GW60_9STAP</name>
<comment type="caution">
    <text evidence="1">The sequence shown here is derived from an EMBL/GenBank/DDBJ whole genome shotgun (WGS) entry which is preliminary data.</text>
</comment>
<accession>A0A2A4GW60</accession>
<dbReference type="AlphaFoldDB" id="A0A2A4GW60"/>
<proteinExistence type="predicted"/>
<evidence type="ECO:0000313" key="2">
    <source>
        <dbReference type="Proteomes" id="UP000218335"/>
    </source>
</evidence>
<dbReference type="EMBL" id="MWUU01000011">
    <property type="protein sequence ID" value="PCF54560.1"/>
    <property type="molecule type" value="Genomic_DNA"/>
</dbReference>